<keyword evidence="1" id="KW-0472">Membrane</keyword>
<keyword evidence="1" id="KW-0812">Transmembrane</keyword>
<dbReference type="EMBL" id="QJSP01000014">
    <property type="protein sequence ID" value="PYE14055.1"/>
    <property type="molecule type" value="Genomic_DNA"/>
</dbReference>
<proteinExistence type="predicted"/>
<reference evidence="2 3" key="1">
    <citation type="submission" date="2018-06" db="EMBL/GenBank/DDBJ databases">
        <title>Genomic Encyclopedia of Type Strains, Phase IV (KMG-IV): sequencing the most valuable type-strain genomes for metagenomic binning, comparative biology and taxonomic classification.</title>
        <authorList>
            <person name="Goeker M."/>
        </authorList>
    </citation>
    <scope>NUCLEOTIDE SEQUENCE [LARGE SCALE GENOMIC DNA]</scope>
    <source>
        <strain evidence="2 3">DSM 45521</strain>
    </source>
</reference>
<sequence length="64" mass="6987">METDVWIPFFAGVSAACVAAVSVLFVTFQLRLSKDADWAGPRKRSTMISGLTELWVPLALTLMA</sequence>
<evidence type="ECO:0000313" key="2">
    <source>
        <dbReference type="EMBL" id="PYE14055.1"/>
    </source>
</evidence>
<dbReference type="AlphaFoldDB" id="A0A318RJU6"/>
<protein>
    <submittedName>
        <fullName evidence="2">Uncharacterized protein</fullName>
    </submittedName>
</protein>
<evidence type="ECO:0000313" key="3">
    <source>
        <dbReference type="Proteomes" id="UP000247591"/>
    </source>
</evidence>
<evidence type="ECO:0000256" key="1">
    <source>
        <dbReference type="SAM" id="Phobius"/>
    </source>
</evidence>
<accession>A0A318RJU6</accession>
<comment type="caution">
    <text evidence="2">The sequence shown here is derived from an EMBL/GenBank/DDBJ whole genome shotgun (WGS) entry which is preliminary data.</text>
</comment>
<dbReference type="Proteomes" id="UP000247591">
    <property type="component" value="Unassembled WGS sequence"/>
</dbReference>
<gene>
    <name evidence="2" type="ORF">DFR67_114154</name>
</gene>
<keyword evidence="3" id="KW-1185">Reference proteome</keyword>
<keyword evidence="1" id="KW-1133">Transmembrane helix</keyword>
<organism evidence="2 3">
    <name type="scientific">Williamsia limnetica</name>
    <dbReference type="NCBI Taxonomy" id="882452"/>
    <lineage>
        <taxon>Bacteria</taxon>
        <taxon>Bacillati</taxon>
        <taxon>Actinomycetota</taxon>
        <taxon>Actinomycetes</taxon>
        <taxon>Mycobacteriales</taxon>
        <taxon>Nocardiaceae</taxon>
        <taxon>Williamsia</taxon>
    </lineage>
</organism>
<feature type="transmembrane region" description="Helical" evidence="1">
    <location>
        <begin position="6"/>
        <end position="28"/>
    </location>
</feature>
<name>A0A318RJU6_WILLI</name>